<dbReference type="Proteomes" id="UP000027746">
    <property type="component" value="Unassembled WGS sequence"/>
</dbReference>
<evidence type="ECO:0000256" key="3">
    <source>
        <dbReference type="RuleBase" id="RU000363"/>
    </source>
</evidence>
<gene>
    <name evidence="4" type="ORF">SUH3_23430</name>
</gene>
<dbReference type="PRINTS" id="PR00080">
    <property type="entry name" value="SDRFAMILY"/>
</dbReference>
<dbReference type="Pfam" id="PF00106">
    <property type="entry name" value="adh_short"/>
    <property type="match status" value="1"/>
</dbReference>
<evidence type="ECO:0000313" key="4">
    <source>
        <dbReference type="EMBL" id="KEJ95058.1"/>
    </source>
</evidence>
<sequence length="259" mass="27573">MPNTALITGASSGIGMEFARYHAAQGGDVILTARRKDALDALASEVQTAHNVTAHVFALDLGAEGGAQALYDQVKAAGLSIDILINNAGFGGQGRFLERDLARDLAMIDLNIKALVTLTHLFANDMVANGGGKILNVASTAGFMPGPLQATYFATKAFVKSFSQAIDQENRKRGLTCTALCPGYVKTEFADVSDLNGTDLVNNGGATPDTVARHGYDAMMRGDLVTVNDAKLGFAVNWIIPLLPRRMVLKMVQRMQTKK</sequence>
<reference evidence="4 5" key="1">
    <citation type="submission" date="2014-01" db="EMBL/GenBank/DDBJ databases">
        <title>Sulfitobacter sp. H3 (MCCC 1A00686) Genome Sequencing.</title>
        <authorList>
            <person name="Lai Q."/>
            <person name="Hong Z."/>
        </authorList>
    </citation>
    <scope>NUCLEOTIDE SEQUENCE [LARGE SCALE GENOMIC DNA]</scope>
    <source>
        <strain evidence="4 5">H3</strain>
    </source>
</reference>
<dbReference type="PANTHER" id="PTHR44196:SF2">
    <property type="entry name" value="SHORT-CHAIN DEHYDROGENASE-RELATED"/>
    <property type="match status" value="1"/>
</dbReference>
<dbReference type="GeneID" id="68868701"/>
<organism evidence="4 5">
    <name type="scientific">Pseudosulfitobacter pseudonitzschiae</name>
    <dbReference type="NCBI Taxonomy" id="1402135"/>
    <lineage>
        <taxon>Bacteria</taxon>
        <taxon>Pseudomonadati</taxon>
        <taxon>Pseudomonadota</taxon>
        <taxon>Alphaproteobacteria</taxon>
        <taxon>Rhodobacterales</taxon>
        <taxon>Roseobacteraceae</taxon>
        <taxon>Pseudosulfitobacter</taxon>
    </lineage>
</organism>
<comment type="similarity">
    <text evidence="1 3">Belongs to the short-chain dehydrogenases/reductases (SDR) family.</text>
</comment>
<dbReference type="InterPro" id="IPR002347">
    <property type="entry name" value="SDR_fam"/>
</dbReference>
<dbReference type="PANTHER" id="PTHR44196">
    <property type="entry name" value="DEHYDROGENASE/REDUCTASE SDR FAMILY MEMBER 7B"/>
    <property type="match status" value="1"/>
</dbReference>
<name>A0A073IXK5_9RHOB</name>
<keyword evidence="5" id="KW-1185">Reference proteome</keyword>
<proteinExistence type="inferred from homology"/>
<dbReference type="OrthoDB" id="9808814at2"/>
<evidence type="ECO:0000313" key="5">
    <source>
        <dbReference type="Proteomes" id="UP000027746"/>
    </source>
</evidence>
<dbReference type="EMBL" id="JAMD01000008">
    <property type="protein sequence ID" value="KEJ95058.1"/>
    <property type="molecule type" value="Genomic_DNA"/>
</dbReference>
<evidence type="ECO:0000256" key="2">
    <source>
        <dbReference type="ARBA" id="ARBA00023002"/>
    </source>
</evidence>
<dbReference type="AlphaFoldDB" id="A0A073IXK5"/>
<accession>A0A073IXK5</accession>
<dbReference type="SUPFAM" id="SSF51735">
    <property type="entry name" value="NAD(P)-binding Rossmann-fold domains"/>
    <property type="match status" value="1"/>
</dbReference>
<dbReference type="InterPro" id="IPR036291">
    <property type="entry name" value="NAD(P)-bd_dom_sf"/>
</dbReference>
<dbReference type="RefSeq" id="WP_037927985.1">
    <property type="nucleotide sequence ID" value="NZ_CP054599.1"/>
</dbReference>
<evidence type="ECO:0000256" key="1">
    <source>
        <dbReference type="ARBA" id="ARBA00006484"/>
    </source>
</evidence>
<protein>
    <submittedName>
        <fullName evidence="4">Short-chain dehydrogenase</fullName>
    </submittedName>
</protein>
<dbReference type="PRINTS" id="PR00081">
    <property type="entry name" value="GDHRDH"/>
</dbReference>
<comment type="caution">
    <text evidence="4">The sequence shown here is derived from an EMBL/GenBank/DDBJ whole genome shotgun (WGS) entry which is preliminary data.</text>
</comment>
<dbReference type="Gene3D" id="3.40.50.720">
    <property type="entry name" value="NAD(P)-binding Rossmann-like Domain"/>
    <property type="match status" value="1"/>
</dbReference>
<dbReference type="PIRSF" id="PIRSF000126">
    <property type="entry name" value="11-beta-HSD1"/>
    <property type="match status" value="1"/>
</dbReference>
<keyword evidence="2" id="KW-0560">Oxidoreductase</keyword>
<dbReference type="GO" id="GO:0016491">
    <property type="term" value="F:oxidoreductase activity"/>
    <property type="evidence" value="ECO:0007669"/>
    <property type="project" value="UniProtKB-KW"/>
</dbReference>
<dbReference type="GO" id="GO:0016020">
    <property type="term" value="C:membrane"/>
    <property type="evidence" value="ECO:0007669"/>
    <property type="project" value="TreeGrafter"/>
</dbReference>